<name>A0AAN6UFX6_9PEZI</name>
<feature type="compositionally biased region" description="Low complexity" evidence="1">
    <location>
        <begin position="141"/>
        <end position="155"/>
    </location>
</feature>
<dbReference type="AlphaFoldDB" id="A0AAN6UFX6"/>
<reference evidence="2" key="2">
    <citation type="submission" date="2023-05" db="EMBL/GenBank/DDBJ databases">
        <authorList>
            <consortium name="Lawrence Berkeley National Laboratory"/>
            <person name="Steindorff A."/>
            <person name="Hensen N."/>
            <person name="Bonometti L."/>
            <person name="Westerberg I."/>
            <person name="Brannstrom I.O."/>
            <person name="Guillou S."/>
            <person name="Cros-Aarteil S."/>
            <person name="Calhoun S."/>
            <person name="Haridas S."/>
            <person name="Kuo A."/>
            <person name="Mondo S."/>
            <person name="Pangilinan J."/>
            <person name="Riley R."/>
            <person name="Labutti K."/>
            <person name="Andreopoulos B."/>
            <person name="Lipzen A."/>
            <person name="Chen C."/>
            <person name="Yanf M."/>
            <person name="Daum C."/>
            <person name="Ng V."/>
            <person name="Clum A."/>
            <person name="Ohm R."/>
            <person name="Martin F."/>
            <person name="Silar P."/>
            <person name="Natvig D."/>
            <person name="Lalanne C."/>
            <person name="Gautier V."/>
            <person name="Ament-Velasquez S.L."/>
            <person name="Kruys A."/>
            <person name="Hutchinson M.I."/>
            <person name="Powell A.J."/>
            <person name="Barry K."/>
            <person name="Miller A.N."/>
            <person name="Grigoriev I.V."/>
            <person name="Debuchy R."/>
            <person name="Gladieux P."/>
            <person name="Thoren M.H."/>
            <person name="Johannesson H."/>
        </authorList>
    </citation>
    <scope>NUCLEOTIDE SEQUENCE</scope>
    <source>
        <strain evidence="2">CBS 123565</strain>
    </source>
</reference>
<organism evidence="2 3">
    <name type="scientific">Trichocladium antarcticum</name>
    <dbReference type="NCBI Taxonomy" id="1450529"/>
    <lineage>
        <taxon>Eukaryota</taxon>
        <taxon>Fungi</taxon>
        <taxon>Dikarya</taxon>
        <taxon>Ascomycota</taxon>
        <taxon>Pezizomycotina</taxon>
        <taxon>Sordariomycetes</taxon>
        <taxon>Sordariomycetidae</taxon>
        <taxon>Sordariales</taxon>
        <taxon>Chaetomiaceae</taxon>
        <taxon>Trichocladium</taxon>
    </lineage>
</organism>
<proteinExistence type="predicted"/>
<reference evidence="2" key="1">
    <citation type="journal article" date="2023" name="Mol. Phylogenet. Evol.">
        <title>Genome-scale phylogeny and comparative genomics of the fungal order Sordariales.</title>
        <authorList>
            <person name="Hensen N."/>
            <person name="Bonometti L."/>
            <person name="Westerberg I."/>
            <person name="Brannstrom I.O."/>
            <person name="Guillou S."/>
            <person name="Cros-Aarteil S."/>
            <person name="Calhoun S."/>
            <person name="Haridas S."/>
            <person name="Kuo A."/>
            <person name="Mondo S."/>
            <person name="Pangilinan J."/>
            <person name="Riley R."/>
            <person name="LaButti K."/>
            <person name="Andreopoulos B."/>
            <person name="Lipzen A."/>
            <person name="Chen C."/>
            <person name="Yan M."/>
            <person name="Daum C."/>
            <person name="Ng V."/>
            <person name="Clum A."/>
            <person name="Steindorff A."/>
            <person name="Ohm R.A."/>
            <person name="Martin F."/>
            <person name="Silar P."/>
            <person name="Natvig D.O."/>
            <person name="Lalanne C."/>
            <person name="Gautier V."/>
            <person name="Ament-Velasquez S.L."/>
            <person name="Kruys A."/>
            <person name="Hutchinson M.I."/>
            <person name="Powell A.J."/>
            <person name="Barry K."/>
            <person name="Miller A.N."/>
            <person name="Grigoriev I.V."/>
            <person name="Debuchy R."/>
            <person name="Gladieux P."/>
            <person name="Hiltunen Thoren M."/>
            <person name="Johannesson H."/>
        </authorList>
    </citation>
    <scope>NUCLEOTIDE SEQUENCE</scope>
    <source>
        <strain evidence="2">CBS 123565</strain>
    </source>
</reference>
<feature type="region of interest" description="Disordered" evidence="1">
    <location>
        <begin position="80"/>
        <end position="155"/>
    </location>
</feature>
<evidence type="ECO:0000313" key="2">
    <source>
        <dbReference type="EMBL" id="KAK4130906.1"/>
    </source>
</evidence>
<sequence length="155" mass="16379">MLTPVNRAAAGAAPCLSPCVLSLPAGSSRPGSTWVFNACTPMRLTCVLHTCTESAVCSVALKFPALDHIGEKYTRLRVSPLAEQPQCPRPASPATGSLHPQAPVQSEDEAGRWRQSARQEAGTGAPTMESRLCRPTPPLAAPALPHYGLLQVRSD</sequence>
<dbReference type="EMBL" id="MU853430">
    <property type="protein sequence ID" value="KAK4130906.1"/>
    <property type="molecule type" value="Genomic_DNA"/>
</dbReference>
<protein>
    <submittedName>
        <fullName evidence="2">Uncharacterized protein</fullName>
    </submittedName>
</protein>
<keyword evidence="3" id="KW-1185">Reference proteome</keyword>
<evidence type="ECO:0000256" key="1">
    <source>
        <dbReference type="SAM" id="MobiDB-lite"/>
    </source>
</evidence>
<comment type="caution">
    <text evidence="2">The sequence shown here is derived from an EMBL/GenBank/DDBJ whole genome shotgun (WGS) entry which is preliminary data.</text>
</comment>
<gene>
    <name evidence="2" type="ORF">BT67DRAFT_205574</name>
</gene>
<evidence type="ECO:0000313" key="3">
    <source>
        <dbReference type="Proteomes" id="UP001304895"/>
    </source>
</evidence>
<dbReference type="Proteomes" id="UP001304895">
    <property type="component" value="Unassembled WGS sequence"/>
</dbReference>
<accession>A0AAN6UFX6</accession>